<evidence type="ECO:0000313" key="1">
    <source>
        <dbReference type="EMBL" id="CAI5443065.1"/>
    </source>
</evidence>
<dbReference type="AlphaFoldDB" id="A0A9P1N049"/>
<reference evidence="1" key="1">
    <citation type="submission" date="2022-11" db="EMBL/GenBank/DDBJ databases">
        <authorList>
            <person name="Kikuchi T."/>
        </authorList>
    </citation>
    <scope>NUCLEOTIDE SEQUENCE</scope>
    <source>
        <strain evidence="1">PS1010</strain>
    </source>
</reference>
<name>A0A9P1N049_9PELO</name>
<keyword evidence="2" id="KW-1185">Reference proteome</keyword>
<dbReference type="EMBL" id="CANHGI010000002">
    <property type="protein sequence ID" value="CAI5443065.1"/>
    <property type="molecule type" value="Genomic_DNA"/>
</dbReference>
<dbReference type="Gene3D" id="1.10.510.10">
    <property type="entry name" value="Transferase(Phosphotransferase) domain 1"/>
    <property type="match status" value="1"/>
</dbReference>
<accession>A0A9P1N049</accession>
<proteinExistence type="predicted"/>
<protein>
    <submittedName>
        <fullName evidence="1">Uncharacterized protein</fullName>
    </submittedName>
</protein>
<dbReference type="Proteomes" id="UP001152747">
    <property type="component" value="Unassembled WGS sequence"/>
</dbReference>
<evidence type="ECO:0000313" key="2">
    <source>
        <dbReference type="Proteomes" id="UP001152747"/>
    </source>
</evidence>
<organism evidence="1 2">
    <name type="scientific">Caenorhabditis angaria</name>
    <dbReference type="NCBI Taxonomy" id="860376"/>
    <lineage>
        <taxon>Eukaryota</taxon>
        <taxon>Metazoa</taxon>
        <taxon>Ecdysozoa</taxon>
        <taxon>Nematoda</taxon>
        <taxon>Chromadorea</taxon>
        <taxon>Rhabditida</taxon>
        <taxon>Rhabditina</taxon>
        <taxon>Rhabditomorpha</taxon>
        <taxon>Rhabditoidea</taxon>
        <taxon>Rhabditidae</taxon>
        <taxon>Peloderinae</taxon>
        <taxon>Caenorhabditis</taxon>
    </lineage>
</organism>
<gene>
    <name evidence="1" type="ORF">CAMP_LOCUS5702</name>
</gene>
<comment type="caution">
    <text evidence="1">The sequence shown here is derived from an EMBL/GenBank/DDBJ whole genome shotgun (WGS) entry which is preliminary data.</text>
</comment>
<sequence length="84" mass="10110">MLCDLISRKGLPWKNEYDEQIIMQMKEIAWSDIGSLFNGLECWKELSDIFNYIIRLKYSDDLDYLFISKQLIKCLKPLNVFTYF</sequence>